<dbReference type="GO" id="GO:0002949">
    <property type="term" value="P:tRNA threonylcarbamoyladenosine modification"/>
    <property type="evidence" value="ECO:0007669"/>
    <property type="project" value="InterPro"/>
</dbReference>
<dbReference type="EMBL" id="CP047418">
    <property type="protein sequence ID" value="QLL77485.1"/>
    <property type="molecule type" value="Genomic_DNA"/>
</dbReference>
<sequence length="240" mass="26529">MKILAIDTANTSLSVAVISEEKLLAQVTTNVGRNHSVNLMPLVDEMLKQSHLTIDAIDRFVVSQGPGSYTGLRIGVTTAKVLADTLNKELVGVSSLKVLAAALPQDTSELLVPLFDARRDNIFAGIYQYQDGELQTVLPDQHIAFTKLCSFLTEKGVKVRFVGADVAHFAEQLAQLDLDYRISEGNFNYPQAYVLGLLGGKQAPVTIANFVPEYHRLTQAEIQWQESHPEKENDNYVERT</sequence>
<dbReference type="Gene3D" id="3.30.420.40">
    <property type="match status" value="2"/>
</dbReference>
<dbReference type="GO" id="GO:0016740">
    <property type="term" value="F:transferase activity"/>
    <property type="evidence" value="ECO:0007669"/>
    <property type="project" value="UniProtKB-KW"/>
</dbReference>
<dbReference type="GO" id="GO:0005829">
    <property type="term" value="C:cytosol"/>
    <property type="evidence" value="ECO:0007669"/>
    <property type="project" value="TreeGrafter"/>
</dbReference>
<evidence type="ECO:0000313" key="2">
    <source>
        <dbReference type="EMBL" id="QLL77485.1"/>
    </source>
</evidence>
<dbReference type="Proteomes" id="UP000510886">
    <property type="component" value="Chromosome"/>
</dbReference>
<dbReference type="PANTHER" id="PTHR11735">
    <property type="entry name" value="TRNA N6-ADENOSINE THREONYLCARBAMOYLTRANSFERASE"/>
    <property type="match status" value="1"/>
</dbReference>
<feature type="domain" description="Gcp-like" evidence="1">
    <location>
        <begin position="31"/>
        <end position="223"/>
    </location>
</feature>
<keyword evidence="2" id="KW-0808">Transferase</keyword>
<reference evidence="2 3" key="1">
    <citation type="submission" date="2020-01" db="EMBL/GenBank/DDBJ databases">
        <title>Complete and circular genome sequences of six lactobacillus isolates from horses.</title>
        <authorList>
            <person name="Hassan H.M."/>
        </authorList>
    </citation>
    <scope>NUCLEOTIDE SEQUENCE [LARGE SCALE GENOMIC DNA]</scope>
    <source>
        <strain evidence="2 3">1A</strain>
    </source>
</reference>
<gene>
    <name evidence="2" type="primary">tsaB</name>
    <name evidence="2" type="ORF">GTO87_01920</name>
</gene>
<dbReference type="PANTHER" id="PTHR11735:SF11">
    <property type="entry name" value="TRNA THREONYLCARBAMOYLADENOSINE BIOSYNTHESIS PROTEIN TSAB"/>
    <property type="match status" value="1"/>
</dbReference>
<dbReference type="KEGG" id="lsw:GTO87_01920"/>
<dbReference type="InterPro" id="IPR022496">
    <property type="entry name" value="T6A_TsaB"/>
</dbReference>
<protein>
    <submittedName>
        <fullName evidence="2">tRNA (Adenosine(37)-N6)-threonylcarbamoyltransferase complex dimerization subunit type 1 TsaB</fullName>
    </submittedName>
</protein>
<dbReference type="SUPFAM" id="SSF53067">
    <property type="entry name" value="Actin-like ATPase domain"/>
    <property type="match status" value="2"/>
</dbReference>
<dbReference type="Pfam" id="PF00814">
    <property type="entry name" value="TsaD"/>
    <property type="match status" value="1"/>
</dbReference>
<dbReference type="RefSeq" id="WP_180849334.1">
    <property type="nucleotide sequence ID" value="NZ_CP047418.1"/>
</dbReference>
<dbReference type="NCBIfam" id="TIGR03725">
    <property type="entry name" value="T6A_YeaZ"/>
    <property type="match status" value="1"/>
</dbReference>
<dbReference type="InterPro" id="IPR043129">
    <property type="entry name" value="ATPase_NBD"/>
</dbReference>
<evidence type="ECO:0000259" key="1">
    <source>
        <dbReference type="Pfam" id="PF00814"/>
    </source>
</evidence>
<name>A0A7H9EJZ3_9LACO</name>
<proteinExistence type="predicted"/>
<accession>A0A7H9EJZ3</accession>
<dbReference type="CDD" id="cd24032">
    <property type="entry name" value="ASKHA_NBD_TsaB"/>
    <property type="match status" value="1"/>
</dbReference>
<dbReference type="AlphaFoldDB" id="A0A7H9EJZ3"/>
<dbReference type="InterPro" id="IPR000905">
    <property type="entry name" value="Gcp-like_dom"/>
</dbReference>
<organism evidence="2 3">
    <name type="scientific">Ligilactobacillus saerimneri</name>
    <dbReference type="NCBI Taxonomy" id="228229"/>
    <lineage>
        <taxon>Bacteria</taxon>
        <taxon>Bacillati</taxon>
        <taxon>Bacillota</taxon>
        <taxon>Bacilli</taxon>
        <taxon>Lactobacillales</taxon>
        <taxon>Lactobacillaceae</taxon>
        <taxon>Ligilactobacillus</taxon>
    </lineage>
</organism>
<evidence type="ECO:0000313" key="3">
    <source>
        <dbReference type="Proteomes" id="UP000510886"/>
    </source>
</evidence>